<dbReference type="GO" id="GO:0009312">
    <property type="term" value="P:oligosaccharide biosynthetic process"/>
    <property type="evidence" value="ECO:0007669"/>
    <property type="project" value="InterPro"/>
</dbReference>
<dbReference type="Pfam" id="PF05401">
    <property type="entry name" value="NodS"/>
    <property type="match status" value="1"/>
</dbReference>
<dbReference type="RefSeq" id="WP_072606435.1">
    <property type="nucleotide sequence ID" value="NZ_CP018171.1"/>
</dbReference>
<organism evidence="1 2">
    <name type="scientific">Aquibium oceanicum</name>
    <dbReference type="NCBI Taxonomy" id="1670800"/>
    <lineage>
        <taxon>Bacteria</taxon>
        <taxon>Pseudomonadati</taxon>
        <taxon>Pseudomonadota</taxon>
        <taxon>Alphaproteobacteria</taxon>
        <taxon>Hyphomicrobiales</taxon>
        <taxon>Phyllobacteriaceae</taxon>
        <taxon>Aquibium</taxon>
    </lineage>
</organism>
<accession>A0A1L3SUH4</accession>
<dbReference type="OrthoDB" id="116799at2"/>
<dbReference type="InterPro" id="IPR029063">
    <property type="entry name" value="SAM-dependent_MTases_sf"/>
</dbReference>
<gene>
    <name evidence="1" type="ORF">BSQ44_17535</name>
</gene>
<dbReference type="GO" id="GO:0008757">
    <property type="term" value="F:S-adenosylmethionine-dependent methyltransferase activity"/>
    <property type="evidence" value="ECO:0007669"/>
    <property type="project" value="InterPro"/>
</dbReference>
<dbReference type="STRING" id="1670800.BSQ44_17535"/>
<dbReference type="AlphaFoldDB" id="A0A1L3SUH4"/>
<proteinExistence type="predicted"/>
<dbReference type="Gene3D" id="3.40.50.150">
    <property type="entry name" value="Vaccinia Virus protein VP39"/>
    <property type="match status" value="1"/>
</dbReference>
<reference evidence="2" key="1">
    <citation type="submission" date="2016-11" db="EMBL/GenBank/DDBJ databases">
        <title>Mesorhizobium oceanicum sp. nov., isolated from deep seawater in South China Sea.</title>
        <authorList>
            <person name="Fu G.-Y."/>
        </authorList>
    </citation>
    <scope>NUCLEOTIDE SEQUENCE [LARGE SCALE GENOMIC DNA]</scope>
    <source>
        <strain evidence="2">B7</strain>
    </source>
</reference>
<dbReference type="CDD" id="cd02440">
    <property type="entry name" value="AdoMet_MTases"/>
    <property type="match status" value="1"/>
</dbReference>
<sequence length="192" mass="21174">MHVINPAGFEALFRANPDPWNYATSRFEAYKRGILLKACGPTIRGRALELACANGETTRALAPKCLRLLALDASATAVGEASHRLAGMETVTIRQALLPADLPRQPFDLIVVSELLYYLSASDSERLIVSLARSTAPGGRVVLLHHHVDFDDAAQHPNDAHRNAVRSLARIMSIVFHHRDRRFDCVAFARGR</sequence>
<dbReference type="Proteomes" id="UP000182840">
    <property type="component" value="Chromosome"/>
</dbReference>
<dbReference type="PANTHER" id="PTHR43861">
    <property type="entry name" value="TRANS-ACONITATE 2-METHYLTRANSFERASE-RELATED"/>
    <property type="match status" value="1"/>
</dbReference>
<evidence type="ECO:0000313" key="2">
    <source>
        <dbReference type="Proteomes" id="UP000182840"/>
    </source>
</evidence>
<protein>
    <recommendedName>
        <fullName evidence="3">Methyltransferase</fullName>
    </recommendedName>
</protein>
<dbReference type="InterPro" id="IPR008715">
    <property type="entry name" value="SAM-MeTfrase_NodS-like"/>
</dbReference>
<dbReference type="KEGG" id="meso:BSQ44_17535"/>
<dbReference type="EMBL" id="CP018171">
    <property type="protein sequence ID" value="APH72965.1"/>
    <property type="molecule type" value="Genomic_DNA"/>
</dbReference>
<name>A0A1L3SUH4_9HYPH</name>
<keyword evidence="2" id="KW-1185">Reference proteome</keyword>
<evidence type="ECO:0008006" key="3">
    <source>
        <dbReference type="Google" id="ProtNLM"/>
    </source>
</evidence>
<evidence type="ECO:0000313" key="1">
    <source>
        <dbReference type="EMBL" id="APH72965.1"/>
    </source>
</evidence>
<dbReference type="SUPFAM" id="SSF53335">
    <property type="entry name" value="S-adenosyl-L-methionine-dependent methyltransferases"/>
    <property type="match status" value="1"/>
</dbReference>